<keyword evidence="1" id="KW-0137">Centromere</keyword>
<sequence length="86" mass="9882">MKTQISSILEQIEKIKGSDSDVINPTPEMFKLTFFKSLGVELVHDEKFSSDFPSIFTRSKTKNSFKIHSGELNDFELTQNLWKSLP</sequence>
<keyword evidence="1" id="KW-0131">Cell cycle</keyword>
<comment type="subunit">
    <text evidence="1">Component of the NDC80 complex.</text>
</comment>
<dbReference type="Pfam" id="PF08286">
    <property type="entry name" value="Spc24"/>
    <property type="match status" value="1"/>
</dbReference>
<dbReference type="GO" id="GO:0000776">
    <property type="term" value="C:kinetochore"/>
    <property type="evidence" value="ECO:0007669"/>
    <property type="project" value="UniProtKB-KW"/>
</dbReference>
<accession>A0A2T9ZGV6</accession>
<dbReference type="Proteomes" id="UP000245609">
    <property type="component" value="Unassembled WGS sequence"/>
</dbReference>
<proteinExistence type="inferred from homology"/>
<comment type="subcellular location">
    <subcellularLocation>
        <location evidence="1">Nucleus</location>
    </subcellularLocation>
    <subcellularLocation>
        <location evidence="1">Chromosome</location>
        <location evidence="1">Centromere</location>
        <location evidence="1">Kinetochore</location>
    </subcellularLocation>
</comment>
<comment type="similarity">
    <text evidence="1">Belongs to the SPC24 family.</text>
</comment>
<evidence type="ECO:0000256" key="1">
    <source>
        <dbReference type="RuleBase" id="RU368011"/>
    </source>
</evidence>
<keyword evidence="1" id="KW-0498">Mitosis</keyword>
<dbReference type="GO" id="GO:0051301">
    <property type="term" value="P:cell division"/>
    <property type="evidence" value="ECO:0007669"/>
    <property type="project" value="UniProtKB-UniRule"/>
</dbReference>
<keyword evidence="1" id="KW-0539">Nucleus</keyword>
<name>A0A2T9ZGV6_9FUNG</name>
<dbReference type="GO" id="GO:0005634">
    <property type="term" value="C:nucleus"/>
    <property type="evidence" value="ECO:0007669"/>
    <property type="project" value="UniProtKB-SubCell"/>
</dbReference>
<keyword evidence="1" id="KW-0158">Chromosome</keyword>
<keyword evidence="3" id="KW-1185">Reference proteome</keyword>
<dbReference type="EMBL" id="MBFS01000188">
    <property type="protein sequence ID" value="PVV03823.1"/>
    <property type="molecule type" value="Genomic_DNA"/>
</dbReference>
<protein>
    <recommendedName>
        <fullName evidence="1">Kinetochore protein Spc24</fullName>
    </recommendedName>
</protein>
<comment type="function">
    <text evidence="1">Acts as a component of the essential kinetochore-associated NDC80 complex, which is required for chromosome segregation and spindle checkpoint activity.</text>
</comment>
<organism evidence="2 3">
    <name type="scientific">Smittium megazygosporum</name>
    <dbReference type="NCBI Taxonomy" id="133381"/>
    <lineage>
        <taxon>Eukaryota</taxon>
        <taxon>Fungi</taxon>
        <taxon>Fungi incertae sedis</taxon>
        <taxon>Zoopagomycota</taxon>
        <taxon>Kickxellomycotina</taxon>
        <taxon>Harpellomycetes</taxon>
        <taxon>Harpellales</taxon>
        <taxon>Legeriomycetaceae</taxon>
        <taxon>Smittium</taxon>
    </lineage>
</organism>
<reference evidence="2 3" key="1">
    <citation type="journal article" date="2018" name="MBio">
        <title>Comparative Genomics Reveals the Core Gene Toolbox for the Fungus-Insect Symbiosis.</title>
        <authorList>
            <person name="Wang Y."/>
            <person name="Stata M."/>
            <person name="Wang W."/>
            <person name="Stajich J.E."/>
            <person name="White M.M."/>
            <person name="Moncalvo J.M."/>
        </authorList>
    </citation>
    <scope>NUCLEOTIDE SEQUENCE [LARGE SCALE GENOMIC DNA]</scope>
    <source>
        <strain evidence="2 3">SC-DP-2</strain>
    </source>
</reference>
<keyword evidence="1" id="KW-0132">Cell division</keyword>
<evidence type="ECO:0000313" key="3">
    <source>
        <dbReference type="Proteomes" id="UP000245609"/>
    </source>
</evidence>
<comment type="caution">
    <text evidence="2">The sequence shown here is derived from an EMBL/GenBank/DDBJ whole genome shotgun (WGS) entry which is preliminary data.</text>
</comment>
<dbReference type="InterPro" id="IPR013252">
    <property type="entry name" value="Ndc80_Spc24"/>
</dbReference>
<dbReference type="AlphaFoldDB" id="A0A2T9ZGV6"/>
<gene>
    <name evidence="2" type="ORF">BB560_001695</name>
</gene>
<evidence type="ECO:0000313" key="2">
    <source>
        <dbReference type="EMBL" id="PVV03823.1"/>
    </source>
</evidence>
<keyword evidence="1" id="KW-0995">Kinetochore</keyword>